<dbReference type="PANTHER" id="PTHR36919:SF2">
    <property type="entry name" value="BLL6627 PROTEIN"/>
    <property type="match status" value="1"/>
</dbReference>
<dbReference type="EMBL" id="FMTE01000002">
    <property type="protein sequence ID" value="SCW26412.1"/>
    <property type="molecule type" value="Genomic_DNA"/>
</dbReference>
<feature type="signal peptide" evidence="1">
    <location>
        <begin position="1"/>
        <end position="20"/>
    </location>
</feature>
<evidence type="ECO:0000313" key="3">
    <source>
        <dbReference type="EMBL" id="SCW26412.1"/>
    </source>
</evidence>
<dbReference type="RefSeq" id="WP_091971619.1">
    <property type="nucleotide sequence ID" value="NZ_CP124066.1"/>
</dbReference>
<reference evidence="4" key="1">
    <citation type="submission" date="2016-10" db="EMBL/GenBank/DDBJ databases">
        <authorList>
            <person name="Varghese N."/>
            <person name="Submissions S."/>
        </authorList>
    </citation>
    <scope>NUCLEOTIDE SEQUENCE [LARGE SCALE GENOMIC DNA]</scope>
    <source>
        <strain evidence="4">ATCC 51557</strain>
    </source>
</reference>
<gene>
    <name evidence="3" type="ORF">SAMN02983004_00069</name>
</gene>
<dbReference type="Pfam" id="PF09917">
    <property type="entry name" value="DUF2147"/>
    <property type="match status" value="1"/>
</dbReference>
<evidence type="ECO:0000259" key="2">
    <source>
        <dbReference type="Pfam" id="PF09917"/>
    </source>
</evidence>
<dbReference type="AlphaFoldDB" id="A0A1G4P2C7"/>
<dbReference type="InterPro" id="IPR019223">
    <property type="entry name" value="DUF2147"/>
</dbReference>
<evidence type="ECO:0000313" key="4">
    <source>
        <dbReference type="Proteomes" id="UP000199262"/>
    </source>
</evidence>
<name>A0A1G4P2C7_BORJA</name>
<organism evidence="3 4">
    <name type="scientific">Borreliella japonica</name>
    <name type="common">Borrelia japonica</name>
    <dbReference type="NCBI Taxonomy" id="34095"/>
    <lineage>
        <taxon>Bacteria</taxon>
        <taxon>Pseudomonadati</taxon>
        <taxon>Spirochaetota</taxon>
        <taxon>Spirochaetia</taxon>
        <taxon>Spirochaetales</taxon>
        <taxon>Borreliaceae</taxon>
        <taxon>Borreliella</taxon>
    </lineage>
</organism>
<keyword evidence="1" id="KW-0732">Signal</keyword>
<dbReference type="Gene3D" id="2.40.128.520">
    <property type="match status" value="1"/>
</dbReference>
<dbReference type="PANTHER" id="PTHR36919">
    <property type="entry name" value="BLR1215 PROTEIN"/>
    <property type="match status" value="1"/>
</dbReference>
<feature type="chain" id="PRO_5011791943" evidence="1">
    <location>
        <begin position="21"/>
        <end position="189"/>
    </location>
</feature>
<sequence>MNSIFSKFFLFFCFAMLLFANSEDSEDSNEREIINKAENLNSEDEVLGYWVGYDDVSNIKNSIVYIYKYNGEVYGRILTVIKDGKKYDTENPSGDTVVGFENLAIEGLDFMWGLKYSSASKKWDRGKIIDPKNGKIYNSEMSVDSKTGNLITKGKVWIFGRSKVWTRAKFDEIPKVDLHNLVPAPPVRK</sequence>
<feature type="domain" description="DUF2147" evidence="2">
    <location>
        <begin position="48"/>
        <end position="167"/>
    </location>
</feature>
<accession>A0A1G4P2C7</accession>
<proteinExistence type="predicted"/>
<dbReference type="OrthoDB" id="9814399at2"/>
<dbReference type="Proteomes" id="UP000199262">
    <property type="component" value="Unassembled WGS sequence"/>
</dbReference>
<protein>
    <submittedName>
        <fullName evidence="3">Uncharacterized conserved protein, DUF2147 family</fullName>
    </submittedName>
</protein>
<evidence type="ECO:0000256" key="1">
    <source>
        <dbReference type="SAM" id="SignalP"/>
    </source>
</evidence>
<keyword evidence="4" id="KW-1185">Reference proteome</keyword>